<feature type="domain" description="Helicase ATP-binding" evidence="1">
    <location>
        <begin position="1"/>
        <end position="149"/>
    </location>
</feature>
<dbReference type="PANTHER" id="PTHR47396">
    <property type="entry name" value="TYPE I RESTRICTION ENZYME ECOKI R PROTEIN"/>
    <property type="match status" value="1"/>
</dbReference>
<dbReference type="PROSITE" id="PS51192">
    <property type="entry name" value="HELICASE_ATP_BIND_1"/>
    <property type="match status" value="1"/>
</dbReference>
<dbReference type="EMBL" id="MFUE01000010">
    <property type="protein sequence ID" value="OGI77807.1"/>
    <property type="molecule type" value="Genomic_DNA"/>
</dbReference>
<dbReference type="InterPro" id="IPR006935">
    <property type="entry name" value="Helicase/UvrB_N"/>
</dbReference>
<dbReference type="Gene3D" id="3.40.50.300">
    <property type="entry name" value="P-loop containing nucleotide triphosphate hydrolases"/>
    <property type="match status" value="2"/>
</dbReference>
<dbReference type="SUPFAM" id="SSF52540">
    <property type="entry name" value="P-loop containing nucleoside triphosphate hydrolases"/>
    <property type="match status" value="1"/>
</dbReference>
<dbReference type="InterPro" id="IPR014001">
    <property type="entry name" value="Helicase_ATP-bd"/>
</dbReference>
<evidence type="ECO:0000259" key="1">
    <source>
        <dbReference type="PROSITE" id="PS51192"/>
    </source>
</evidence>
<reference evidence="3 4" key="1">
    <citation type="journal article" date="2016" name="Nat. Commun.">
        <title>Thousands of microbial genomes shed light on interconnected biogeochemical processes in an aquifer system.</title>
        <authorList>
            <person name="Anantharaman K."/>
            <person name="Brown C.T."/>
            <person name="Hug L.A."/>
            <person name="Sharon I."/>
            <person name="Castelle C.J."/>
            <person name="Probst A.J."/>
            <person name="Thomas B.C."/>
            <person name="Singh A."/>
            <person name="Wilkins M.J."/>
            <person name="Karaoz U."/>
            <person name="Brodie E.L."/>
            <person name="Williams K.H."/>
            <person name="Hubbard S.S."/>
            <person name="Banfield J.F."/>
        </authorList>
    </citation>
    <scope>NUCLEOTIDE SEQUENCE [LARGE SCALE GENOMIC DNA]</scope>
</reference>
<dbReference type="STRING" id="1801754.A3D42_00690"/>
<dbReference type="PANTHER" id="PTHR47396:SF1">
    <property type="entry name" value="ATP-DEPENDENT HELICASE IRC3-RELATED"/>
    <property type="match status" value="1"/>
</dbReference>
<dbReference type="Pfam" id="PF00271">
    <property type="entry name" value="Helicase_C"/>
    <property type="match status" value="1"/>
</dbReference>
<dbReference type="GO" id="GO:0005829">
    <property type="term" value="C:cytosol"/>
    <property type="evidence" value="ECO:0007669"/>
    <property type="project" value="TreeGrafter"/>
</dbReference>
<evidence type="ECO:0000259" key="2">
    <source>
        <dbReference type="PROSITE" id="PS51194"/>
    </source>
</evidence>
<sequence>MLSALVSKSCPKVLVIVPTDALRNQIAKKFRSLGILKELGVIPTSFSHPVVGVLKTKPKNRAELEQIFKASNVIITTIHIAGQLDTQLQEYMAEQCKYLFLDEAHHIAAETWRNLKKKFEKNKVLQFTATPFRNDNLAVDGKIIFKYPLRKAFENGYFKKIHFKPVNEFDETKVDKLIAETAISQLRADNPKHILMARADTTSRAQEIFEIYKQYTEFNPVQIHSGVTSKVELAKSKQSLLTGNSRIVVCVDMLGEGFDLPELKIAAFHDIRKSLAITLQLAGRFTRSRSDLGEATFIANIADIDVRDELKKLYEQDADWNALLDESSEEAIGEEQAFHDFAKDFVDFPDDVPLRNLYPATSTAIYKTTGKAWKPEDFKKGISGIKNLDKVYHSHNPVQNTLIIVTAKKVSIDWIRQSEIFTWDWELYILYYDMAQKLLFVHSSSNAGYYESLAEAVTENPELISGMNVFRALHGVKRLKLYNVGLKKQLGRLITFTSHAGSDVETGISEALKKNSIKSNLFGVGYEKGEKVSIGCTRKGRIWSRRVVNVEELTRWFNFIGKKVLDINIDPDEVLKGTLKLKVVPKRPAKMPIRIDWPTEIYSGSEADHSFDFGDGKKIPMYMLDIELKDLSMSGDIMFSVASENQSVDFSLSIKNANGVDTYEIKKVGRDSSNIHLGSKVISADTFFYNNPPTIWFADGSALEGNTYTELNSNPIAFPDSKIDIWDWAGINIRKESQGVTKDIDSIQFRVIEKLKAENFDVIINDDGKGEAADVVAIRVIEKENEKYIEANLYHCKFSSMDTPGSRIKDLYEVCGQAQRSAHWKEDSYKFLSHFMRREPIKSGGKEYSRLEKGTKEDMDKIMRMSDVYDLRLNIFIVQPGASQVQITAEQRKLLAVTESYLLETLEIPFRAIISA</sequence>
<evidence type="ECO:0008006" key="5">
    <source>
        <dbReference type="Google" id="ProtNLM"/>
    </source>
</evidence>
<evidence type="ECO:0000313" key="3">
    <source>
        <dbReference type="EMBL" id="OGI77807.1"/>
    </source>
</evidence>
<dbReference type="Proteomes" id="UP000177777">
    <property type="component" value="Unassembled WGS sequence"/>
</dbReference>
<dbReference type="GO" id="GO:0003677">
    <property type="term" value="F:DNA binding"/>
    <property type="evidence" value="ECO:0007669"/>
    <property type="project" value="InterPro"/>
</dbReference>
<proteinExistence type="predicted"/>
<comment type="caution">
    <text evidence="3">The sequence shown here is derived from an EMBL/GenBank/DDBJ whole genome shotgun (WGS) entry which is preliminary data.</text>
</comment>
<dbReference type="PROSITE" id="PS51194">
    <property type="entry name" value="HELICASE_CTER"/>
    <property type="match status" value="1"/>
</dbReference>
<dbReference type="SMART" id="SM00490">
    <property type="entry name" value="HELICc"/>
    <property type="match status" value="1"/>
</dbReference>
<name>A0A1F6W790_9BACT</name>
<dbReference type="InterPro" id="IPR050742">
    <property type="entry name" value="Helicase_Restrict-Modif_Enz"/>
</dbReference>
<evidence type="ECO:0000313" key="4">
    <source>
        <dbReference type="Proteomes" id="UP000177777"/>
    </source>
</evidence>
<dbReference type="InterPro" id="IPR001650">
    <property type="entry name" value="Helicase_C-like"/>
</dbReference>
<organism evidence="3 4">
    <name type="scientific">Candidatus Nomurabacteria bacterium RIFCSPHIGHO2_02_FULL_41_18</name>
    <dbReference type="NCBI Taxonomy" id="1801754"/>
    <lineage>
        <taxon>Bacteria</taxon>
        <taxon>Candidatus Nomuraibacteriota</taxon>
    </lineage>
</organism>
<protein>
    <recommendedName>
        <fullName evidence="5">Helicase</fullName>
    </recommendedName>
</protein>
<feature type="domain" description="Helicase C-terminal" evidence="2">
    <location>
        <begin position="173"/>
        <end position="332"/>
    </location>
</feature>
<dbReference type="AlphaFoldDB" id="A0A1F6W790"/>
<dbReference type="Pfam" id="PF04851">
    <property type="entry name" value="ResIII"/>
    <property type="match status" value="1"/>
</dbReference>
<dbReference type="GO" id="GO:0005524">
    <property type="term" value="F:ATP binding"/>
    <property type="evidence" value="ECO:0007669"/>
    <property type="project" value="InterPro"/>
</dbReference>
<dbReference type="CDD" id="cd18785">
    <property type="entry name" value="SF2_C"/>
    <property type="match status" value="1"/>
</dbReference>
<gene>
    <name evidence="3" type="ORF">A3D42_00690</name>
</gene>
<dbReference type="InterPro" id="IPR027417">
    <property type="entry name" value="P-loop_NTPase"/>
</dbReference>
<dbReference type="GO" id="GO:0016787">
    <property type="term" value="F:hydrolase activity"/>
    <property type="evidence" value="ECO:0007669"/>
    <property type="project" value="InterPro"/>
</dbReference>
<accession>A0A1F6W790</accession>